<dbReference type="RefSeq" id="WP_245211133.1">
    <property type="nucleotide sequence ID" value="NZ_JACTAI010000004.1"/>
</dbReference>
<dbReference type="AlphaFoldDB" id="A0AB35LA59"/>
<proteinExistence type="predicted"/>
<sequence>MYKASIIIASLLFSTLASATSLESQLSSKNIMTFSAEYSLHNGGNGGKVVMVATVVMVAMVVTAAMADMVINLSQY</sequence>
<evidence type="ECO:0000313" key="3">
    <source>
        <dbReference type="EMBL" id="MDH2305577.1"/>
    </source>
</evidence>
<organism evidence="3 4">
    <name type="scientific">Providencia rettgeri</name>
    <dbReference type="NCBI Taxonomy" id="587"/>
    <lineage>
        <taxon>Bacteria</taxon>
        <taxon>Pseudomonadati</taxon>
        <taxon>Pseudomonadota</taxon>
        <taxon>Gammaproteobacteria</taxon>
        <taxon>Enterobacterales</taxon>
        <taxon>Morganellaceae</taxon>
        <taxon>Providencia</taxon>
    </lineage>
</organism>
<keyword evidence="2" id="KW-0732">Signal</keyword>
<gene>
    <name evidence="3" type="ORF">QDQ51_09130</name>
</gene>
<feature type="signal peptide" evidence="2">
    <location>
        <begin position="1"/>
        <end position="19"/>
    </location>
</feature>
<dbReference type="EMBL" id="JARVQW010000003">
    <property type="protein sequence ID" value="MDH2305577.1"/>
    <property type="molecule type" value="Genomic_DNA"/>
</dbReference>
<evidence type="ECO:0000256" key="2">
    <source>
        <dbReference type="SAM" id="SignalP"/>
    </source>
</evidence>
<reference evidence="3" key="1">
    <citation type="submission" date="2023-04" db="EMBL/GenBank/DDBJ databases">
        <authorList>
            <person name="Li W."/>
        </authorList>
    </citation>
    <scope>NUCLEOTIDE SEQUENCE</scope>
    <source>
        <strain evidence="3">QITACRE101</strain>
    </source>
</reference>
<dbReference type="Proteomes" id="UP001162044">
    <property type="component" value="Unassembled WGS sequence"/>
</dbReference>
<feature type="chain" id="PRO_5044191879" evidence="2">
    <location>
        <begin position="20"/>
        <end position="76"/>
    </location>
</feature>
<accession>A0AB35LA59</accession>
<evidence type="ECO:0000256" key="1">
    <source>
        <dbReference type="SAM" id="Phobius"/>
    </source>
</evidence>
<keyword evidence="1" id="KW-0812">Transmembrane</keyword>
<comment type="caution">
    <text evidence="3">The sequence shown here is derived from an EMBL/GenBank/DDBJ whole genome shotgun (WGS) entry which is preliminary data.</text>
</comment>
<protein>
    <submittedName>
        <fullName evidence="3">Uncharacterized protein</fullName>
    </submittedName>
</protein>
<keyword evidence="1" id="KW-0472">Membrane</keyword>
<keyword evidence="1" id="KW-1133">Transmembrane helix</keyword>
<reference evidence="3" key="2">
    <citation type="submission" date="2023-10" db="EMBL/GenBank/DDBJ databases">
        <title>Analysis of Resistance Genes of Carbapenem-resistant Providencia rettgeri.</title>
        <authorList>
            <person name="Liu M."/>
        </authorList>
    </citation>
    <scope>NUCLEOTIDE SEQUENCE</scope>
    <source>
        <strain evidence="3">QITACRE101</strain>
    </source>
</reference>
<evidence type="ECO:0000313" key="4">
    <source>
        <dbReference type="Proteomes" id="UP001162044"/>
    </source>
</evidence>
<name>A0AB35LA59_PRORE</name>
<feature type="transmembrane region" description="Helical" evidence="1">
    <location>
        <begin position="49"/>
        <end position="71"/>
    </location>
</feature>